<dbReference type="InterPro" id="IPR004869">
    <property type="entry name" value="MMPL_dom"/>
</dbReference>
<feature type="transmembrane region" description="Helical" evidence="6">
    <location>
        <begin position="418"/>
        <end position="435"/>
    </location>
</feature>
<evidence type="ECO:0000256" key="2">
    <source>
        <dbReference type="ARBA" id="ARBA00022475"/>
    </source>
</evidence>
<gene>
    <name evidence="8" type="ORF">D779_0373</name>
</gene>
<feature type="transmembrane region" description="Helical" evidence="6">
    <location>
        <begin position="364"/>
        <end position="386"/>
    </location>
</feature>
<comment type="caution">
    <text evidence="8">The sequence shown here is derived from an EMBL/GenBank/DDBJ whole genome shotgun (WGS) entry which is preliminary data.</text>
</comment>
<reference evidence="8 9" key="1">
    <citation type="submission" date="2012-11" db="EMBL/GenBank/DDBJ databases">
        <title>Genome assembly of Thiorhodococcus sp. AK35.</title>
        <authorList>
            <person name="Nupur N."/>
            <person name="Khatri I."/>
            <person name="Subramanian S."/>
            <person name="Pinnaka A."/>
        </authorList>
    </citation>
    <scope>NUCLEOTIDE SEQUENCE [LARGE SCALE GENOMIC DNA]</scope>
    <source>
        <strain evidence="8 9">AK35</strain>
    </source>
</reference>
<protein>
    <recommendedName>
        <fullName evidence="7">Membrane transport protein MMPL domain-containing protein</fullName>
    </recommendedName>
</protein>
<evidence type="ECO:0000259" key="7">
    <source>
        <dbReference type="Pfam" id="PF03176"/>
    </source>
</evidence>
<dbReference type="InterPro" id="IPR050545">
    <property type="entry name" value="Mycobact_MmpL"/>
</dbReference>
<feature type="transmembrane region" description="Helical" evidence="6">
    <location>
        <begin position="637"/>
        <end position="656"/>
    </location>
</feature>
<evidence type="ECO:0000256" key="4">
    <source>
        <dbReference type="ARBA" id="ARBA00022989"/>
    </source>
</evidence>
<dbReference type="PANTHER" id="PTHR33406:SF13">
    <property type="entry name" value="MEMBRANE PROTEIN YDFJ"/>
    <property type="match status" value="1"/>
</dbReference>
<accession>W9VGT4</accession>
<sequence length="774" mass="82576">MRLDRARTLLVTWLLLLLGLALWNLDHATLHRDLSMFLPRTSTLEERLLLDQLREGIAARTLLISLRGDLEAERIADASRALTETLESSGRFRHVVNGSGMPDMRELGPVLDHRYLIGPADACLRDLDEEDLRQALERRLEELSGPMPPLDTSLIARDPTGCFRSLLLGLEPSGAPERQEGVWFSRDGREALLLAETRAQASDLDAQAEAVAAVRTGFARLADASRLHLAITGPGYFAVGSQETIRTQTIWLSAAASLAVAALLFAVFRSPRLVLIGALPLATGILVGTSCVVLAFGAIHGITLALGVTLMGVAMDYPVHIFVHAERRAGRLSGLEGIGPNLLLAVATTVCGYAALALAEFEGLAQLGVLAGAGLASAALCSRFLLPPLLPRDYAWRTPAALPRLLARIPTLKDRARILALGLVLAVAGLLASHPDPWSSDLSRLSTVPASEIALDQHLRNEMGAPEVAQILFVVGADPEQVLRRLETATPALDALVASGLVAGFETPNRILPSRAAQHERQSQLPSHERLERTLARASAGLPFRTGAFAPFLHDLDLARKESPLTPDRLGASPIGERLGTLLQPFGDAWVGLVPLIGADHPAAIAELQALDPASGLRYLDLRDTSAGLIARFIQEALDSLTLTAALIGALIWLGVRRQGRTLRVMLPIALAIVLDYGLLLAIEGAINLFHLVSLLLVLGLSIDYGLFISRRCTNPAESARAAFAVALSALSSLLMFGLLALSNIPVLHAIGLTTALGIALALPAALLIARPDT</sequence>
<keyword evidence="4 6" id="KW-1133">Transmembrane helix</keyword>
<name>W9VGT4_9GAMM</name>
<evidence type="ECO:0000256" key="5">
    <source>
        <dbReference type="ARBA" id="ARBA00023136"/>
    </source>
</evidence>
<dbReference type="Pfam" id="PF03176">
    <property type="entry name" value="MMPL"/>
    <property type="match status" value="1"/>
</dbReference>
<evidence type="ECO:0000256" key="1">
    <source>
        <dbReference type="ARBA" id="ARBA00004651"/>
    </source>
</evidence>
<keyword evidence="9" id="KW-1185">Reference proteome</keyword>
<dbReference type="GO" id="GO:0005886">
    <property type="term" value="C:plasma membrane"/>
    <property type="evidence" value="ECO:0007669"/>
    <property type="project" value="UniProtKB-SubCell"/>
</dbReference>
<dbReference type="SUPFAM" id="SSF82866">
    <property type="entry name" value="Multidrug efflux transporter AcrB transmembrane domain"/>
    <property type="match status" value="2"/>
</dbReference>
<dbReference type="OrthoDB" id="9780358at2"/>
<feature type="transmembrane region" description="Helical" evidence="6">
    <location>
        <begin position="302"/>
        <end position="323"/>
    </location>
</feature>
<evidence type="ECO:0000313" key="8">
    <source>
        <dbReference type="EMBL" id="EXJ16231.1"/>
    </source>
</evidence>
<dbReference type="EMBL" id="AONC01000013">
    <property type="protein sequence ID" value="EXJ16231.1"/>
    <property type="molecule type" value="Genomic_DNA"/>
</dbReference>
<dbReference type="Proteomes" id="UP000019460">
    <property type="component" value="Unassembled WGS sequence"/>
</dbReference>
<dbReference type="eggNOG" id="COG4258">
    <property type="taxonomic scope" value="Bacteria"/>
</dbReference>
<feature type="transmembrane region" description="Helical" evidence="6">
    <location>
        <begin position="273"/>
        <end position="296"/>
    </location>
</feature>
<dbReference type="PANTHER" id="PTHR33406">
    <property type="entry name" value="MEMBRANE PROTEIN MJ1562-RELATED"/>
    <property type="match status" value="1"/>
</dbReference>
<dbReference type="Gene3D" id="1.20.1640.10">
    <property type="entry name" value="Multidrug efflux transporter AcrB transmembrane domain"/>
    <property type="match status" value="2"/>
</dbReference>
<organism evidence="8 9">
    <name type="scientific">Imhoffiella purpurea</name>
    <dbReference type="NCBI Taxonomy" id="1249627"/>
    <lineage>
        <taxon>Bacteria</taxon>
        <taxon>Pseudomonadati</taxon>
        <taxon>Pseudomonadota</taxon>
        <taxon>Gammaproteobacteria</taxon>
        <taxon>Chromatiales</taxon>
        <taxon>Chromatiaceae</taxon>
        <taxon>Imhoffiella</taxon>
    </lineage>
</organism>
<dbReference type="RefSeq" id="WP_052347832.1">
    <property type="nucleotide sequence ID" value="NZ_AONC01000013.1"/>
</dbReference>
<dbReference type="AlphaFoldDB" id="W9VGT4"/>
<keyword evidence="5 6" id="KW-0472">Membrane</keyword>
<feature type="transmembrane region" description="Helical" evidence="6">
    <location>
        <begin position="663"/>
        <end position="683"/>
    </location>
</feature>
<feature type="transmembrane region" description="Helical" evidence="6">
    <location>
        <begin position="722"/>
        <end position="742"/>
    </location>
</feature>
<feature type="transmembrane region" description="Helical" evidence="6">
    <location>
        <begin position="748"/>
        <end position="770"/>
    </location>
</feature>
<evidence type="ECO:0000313" key="9">
    <source>
        <dbReference type="Proteomes" id="UP000019460"/>
    </source>
</evidence>
<feature type="domain" description="Membrane transport protein MMPL" evidence="7">
    <location>
        <begin position="181"/>
        <end position="390"/>
    </location>
</feature>
<keyword evidence="3 6" id="KW-0812">Transmembrane</keyword>
<feature type="transmembrane region" description="Helical" evidence="6">
    <location>
        <begin position="335"/>
        <end position="358"/>
    </location>
</feature>
<evidence type="ECO:0000256" key="3">
    <source>
        <dbReference type="ARBA" id="ARBA00022692"/>
    </source>
</evidence>
<keyword evidence="2" id="KW-1003">Cell membrane</keyword>
<feature type="transmembrane region" description="Helical" evidence="6">
    <location>
        <begin position="689"/>
        <end position="710"/>
    </location>
</feature>
<comment type="subcellular location">
    <subcellularLocation>
        <location evidence="1">Cell membrane</location>
        <topology evidence="1">Multi-pass membrane protein</topology>
    </subcellularLocation>
</comment>
<proteinExistence type="predicted"/>
<feature type="transmembrane region" description="Helical" evidence="6">
    <location>
        <begin position="250"/>
        <end position="268"/>
    </location>
</feature>
<dbReference type="STRING" id="1249627.D779_0373"/>
<evidence type="ECO:0000256" key="6">
    <source>
        <dbReference type="SAM" id="Phobius"/>
    </source>
</evidence>